<evidence type="ECO:0000256" key="14">
    <source>
        <dbReference type="ARBA" id="ARBA00030753"/>
    </source>
</evidence>
<name>A0AAV7J0W8_COTGL</name>
<evidence type="ECO:0000256" key="4">
    <source>
        <dbReference type="ARBA" id="ARBA00018632"/>
    </source>
</evidence>
<evidence type="ECO:0000256" key="7">
    <source>
        <dbReference type="ARBA" id="ARBA00022692"/>
    </source>
</evidence>
<keyword evidence="11 17" id="KW-1133">Transmembrane helix</keyword>
<evidence type="ECO:0000256" key="3">
    <source>
        <dbReference type="ARBA" id="ARBA00008915"/>
    </source>
</evidence>
<keyword evidence="12" id="KW-0496">Mitochondrion</keyword>
<keyword evidence="9" id="KW-0809">Transit peptide</keyword>
<comment type="subcellular location">
    <subcellularLocation>
        <location evidence="2">Mitochondrion inner membrane</location>
        <topology evidence="2">Single-pass membrane protein</topology>
    </subcellularLocation>
</comment>
<keyword evidence="10" id="KW-0249">Electron transport</keyword>
<comment type="subunit">
    <text evidence="16">Complex I is composed of 45 different subunits. Interacts with BCAP31.</text>
</comment>
<dbReference type="PANTHER" id="PTHR13327:SF0">
    <property type="entry name" value="NADH DEHYDROGENASE [UBIQUINONE] 1 BETA SUBCOMPLEX SUBUNIT 11, MITOCHONDRIAL"/>
    <property type="match status" value="1"/>
</dbReference>
<dbReference type="EMBL" id="JAHXZJ010000374">
    <property type="protein sequence ID" value="KAH0561434.1"/>
    <property type="molecule type" value="Genomic_DNA"/>
</dbReference>
<evidence type="ECO:0000256" key="8">
    <source>
        <dbReference type="ARBA" id="ARBA00022792"/>
    </source>
</evidence>
<evidence type="ECO:0000256" key="17">
    <source>
        <dbReference type="SAM" id="Phobius"/>
    </source>
</evidence>
<evidence type="ECO:0000256" key="15">
    <source>
        <dbReference type="ARBA" id="ARBA00031387"/>
    </source>
</evidence>
<keyword evidence="8" id="KW-0999">Mitochondrion inner membrane</keyword>
<keyword evidence="7 17" id="KW-0812">Transmembrane</keyword>
<organism evidence="18 19">
    <name type="scientific">Cotesia glomerata</name>
    <name type="common">Lepidopteran parasitic wasp</name>
    <name type="synonym">Apanteles glomeratus</name>
    <dbReference type="NCBI Taxonomy" id="32391"/>
    <lineage>
        <taxon>Eukaryota</taxon>
        <taxon>Metazoa</taxon>
        <taxon>Ecdysozoa</taxon>
        <taxon>Arthropoda</taxon>
        <taxon>Hexapoda</taxon>
        <taxon>Insecta</taxon>
        <taxon>Pterygota</taxon>
        <taxon>Neoptera</taxon>
        <taxon>Endopterygota</taxon>
        <taxon>Hymenoptera</taxon>
        <taxon>Apocrita</taxon>
        <taxon>Ichneumonoidea</taxon>
        <taxon>Braconidae</taxon>
        <taxon>Microgastrinae</taxon>
        <taxon>Cotesia</taxon>
    </lineage>
</organism>
<sequence length="170" mass="19122">MANLVRLSANQLLRSGIVKSLAKNPRLVKVIVPIPRAATIPSLRFVNTSSKPTQAQASASSPVTQQQSSTDVAETKYWISWGFSDEEEWLDRLLAHLTFFFGLTICIILSGAIFCYLPDPKCRDWAQREAYLRLRYREDHGLSPIDVNLIDPSKFTLPSDEELGDTEIII</sequence>
<evidence type="ECO:0000256" key="13">
    <source>
        <dbReference type="ARBA" id="ARBA00023136"/>
    </source>
</evidence>
<evidence type="ECO:0000256" key="16">
    <source>
        <dbReference type="ARBA" id="ARBA00046528"/>
    </source>
</evidence>
<evidence type="ECO:0000256" key="1">
    <source>
        <dbReference type="ARBA" id="ARBA00003195"/>
    </source>
</evidence>
<evidence type="ECO:0000313" key="19">
    <source>
        <dbReference type="Proteomes" id="UP000826195"/>
    </source>
</evidence>
<dbReference type="GO" id="GO:0005743">
    <property type="term" value="C:mitochondrial inner membrane"/>
    <property type="evidence" value="ECO:0007669"/>
    <property type="project" value="UniProtKB-SubCell"/>
</dbReference>
<evidence type="ECO:0000256" key="12">
    <source>
        <dbReference type="ARBA" id="ARBA00023128"/>
    </source>
</evidence>
<evidence type="ECO:0000256" key="6">
    <source>
        <dbReference type="ARBA" id="ARBA00022660"/>
    </source>
</evidence>
<keyword evidence="13 17" id="KW-0472">Membrane</keyword>
<keyword evidence="6" id="KW-0679">Respiratory chain</keyword>
<gene>
    <name evidence="18" type="ORF">KQX54_016750</name>
</gene>
<dbReference type="InterPro" id="IPR019329">
    <property type="entry name" value="NADH_UbQ_OxRdtase_ESSS_su"/>
</dbReference>
<comment type="similarity">
    <text evidence="3">Belongs to the complex I NDUFB11 subunit family.</text>
</comment>
<protein>
    <recommendedName>
        <fullName evidence="4">NADH dehydrogenase [ubiquinone] 1 beta subcomplex subunit 11, mitochondrial</fullName>
    </recommendedName>
    <alternativeName>
        <fullName evidence="15">Complex I-ESSS</fullName>
    </alternativeName>
    <alternativeName>
        <fullName evidence="14">NADH-ubiquinone oxidoreductase ESSS subunit</fullName>
    </alternativeName>
</protein>
<proteinExistence type="inferred from homology"/>
<dbReference type="Pfam" id="PF10183">
    <property type="entry name" value="ESSS"/>
    <property type="match status" value="1"/>
</dbReference>
<evidence type="ECO:0000256" key="10">
    <source>
        <dbReference type="ARBA" id="ARBA00022982"/>
    </source>
</evidence>
<dbReference type="AlphaFoldDB" id="A0AAV7J0W8"/>
<evidence type="ECO:0000256" key="5">
    <source>
        <dbReference type="ARBA" id="ARBA00022448"/>
    </source>
</evidence>
<evidence type="ECO:0000256" key="9">
    <source>
        <dbReference type="ARBA" id="ARBA00022946"/>
    </source>
</evidence>
<accession>A0AAV7J0W8</accession>
<feature type="transmembrane region" description="Helical" evidence="17">
    <location>
        <begin position="93"/>
        <end position="117"/>
    </location>
</feature>
<keyword evidence="5" id="KW-0813">Transport</keyword>
<comment type="function">
    <text evidence="1">Accessory subunit of the mitochondrial membrane respiratory chain NADH dehydrogenase (Complex I), that is believed not to be involved in catalysis. Complex I functions in the transfer of electrons from NADH to the respiratory chain. The immediate electron acceptor for the enzyme is believed to be ubiquinone.</text>
</comment>
<comment type="caution">
    <text evidence="18">The sequence shown here is derived from an EMBL/GenBank/DDBJ whole genome shotgun (WGS) entry which is preliminary data.</text>
</comment>
<evidence type="ECO:0000256" key="11">
    <source>
        <dbReference type="ARBA" id="ARBA00022989"/>
    </source>
</evidence>
<dbReference type="PANTHER" id="PTHR13327">
    <property type="entry name" value="NADH-UBIQUINONE OXIDOREDUCTASE ESSS SUBUNIT, MITOCHONDRIAL PRECURSOR"/>
    <property type="match status" value="1"/>
</dbReference>
<reference evidence="18 19" key="1">
    <citation type="journal article" date="2021" name="J. Hered.">
        <title>A chromosome-level genome assembly of the parasitoid wasp, Cotesia glomerata (Hymenoptera: Braconidae).</title>
        <authorList>
            <person name="Pinto B.J."/>
            <person name="Weis J.J."/>
            <person name="Gamble T."/>
            <person name="Ode P.J."/>
            <person name="Paul R."/>
            <person name="Zaspel J.M."/>
        </authorList>
    </citation>
    <scope>NUCLEOTIDE SEQUENCE [LARGE SCALE GENOMIC DNA]</scope>
    <source>
        <strain evidence="18">CgM1</strain>
    </source>
</reference>
<keyword evidence="19" id="KW-1185">Reference proteome</keyword>
<evidence type="ECO:0000313" key="18">
    <source>
        <dbReference type="EMBL" id="KAH0561434.1"/>
    </source>
</evidence>
<dbReference type="Proteomes" id="UP000826195">
    <property type="component" value="Unassembled WGS sequence"/>
</dbReference>
<evidence type="ECO:0000256" key="2">
    <source>
        <dbReference type="ARBA" id="ARBA00004434"/>
    </source>
</evidence>